<gene>
    <name evidence="2" type="ORF">GCM10010274_06780</name>
</gene>
<keyword evidence="1" id="KW-0732">Signal</keyword>
<dbReference type="Proteomes" id="UP000636661">
    <property type="component" value="Unassembled WGS sequence"/>
</dbReference>
<feature type="chain" id="PRO_5036918579" description="Secreted protein" evidence="1">
    <location>
        <begin position="29"/>
        <end position="217"/>
    </location>
</feature>
<dbReference type="RefSeq" id="WP_189548919.1">
    <property type="nucleotide sequence ID" value="NZ_BMTP01000002.1"/>
</dbReference>
<keyword evidence="3" id="KW-1185">Reference proteome</keyword>
<evidence type="ECO:0000313" key="2">
    <source>
        <dbReference type="EMBL" id="GGU23074.1"/>
    </source>
</evidence>
<organism evidence="2 3">
    <name type="scientific">Streptomyces lavendofoliae</name>
    <dbReference type="NCBI Taxonomy" id="67314"/>
    <lineage>
        <taxon>Bacteria</taxon>
        <taxon>Bacillati</taxon>
        <taxon>Actinomycetota</taxon>
        <taxon>Actinomycetes</taxon>
        <taxon>Kitasatosporales</taxon>
        <taxon>Streptomycetaceae</taxon>
        <taxon>Streptomyces</taxon>
    </lineage>
</organism>
<proteinExistence type="predicted"/>
<evidence type="ECO:0008006" key="4">
    <source>
        <dbReference type="Google" id="ProtNLM"/>
    </source>
</evidence>
<reference evidence="2" key="2">
    <citation type="submission" date="2020-09" db="EMBL/GenBank/DDBJ databases">
        <authorList>
            <person name="Sun Q."/>
            <person name="Ohkuma M."/>
        </authorList>
    </citation>
    <scope>NUCLEOTIDE SEQUENCE</scope>
    <source>
        <strain evidence="2">JCM 4391</strain>
    </source>
</reference>
<protein>
    <recommendedName>
        <fullName evidence="4">Secreted protein</fullName>
    </recommendedName>
</protein>
<evidence type="ECO:0000313" key="3">
    <source>
        <dbReference type="Proteomes" id="UP000636661"/>
    </source>
</evidence>
<accession>A0A918HT63</accession>
<sequence>MRRITKISAISAAALLVAAGVSATTASAAPQAQWTVSNPAANDAFSATNVAAVNAVLTNVTTGATITCSVYAASGTAVDGVYASGAGLATIANATFGTSTTKCNGPLGSKWVSQSVQPMKLNGVTYSGGVTKGTLTGVKVTLTGTSLLGTCNATIEGSANTGTYTNGTGVLEIVPDATPALTVTSASGSCAGLIKTGDKAKFGAKYQVSPVITVTSP</sequence>
<comment type="caution">
    <text evidence="2">The sequence shown here is derived from an EMBL/GenBank/DDBJ whole genome shotgun (WGS) entry which is preliminary data.</text>
</comment>
<dbReference type="AlphaFoldDB" id="A0A918HT63"/>
<feature type="signal peptide" evidence="1">
    <location>
        <begin position="1"/>
        <end position="28"/>
    </location>
</feature>
<name>A0A918HT63_9ACTN</name>
<dbReference type="EMBL" id="BMTP01000002">
    <property type="protein sequence ID" value="GGU23074.1"/>
    <property type="molecule type" value="Genomic_DNA"/>
</dbReference>
<evidence type="ECO:0000256" key="1">
    <source>
        <dbReference type="SAM" id="SignalP"/>
    </source>
</evidence>
<reference evidence="2" key="1">
    <citation type="journal article" date="2014" name="Int. J. Syst. Evol. Microbiol.">
        <title>Complete genome sequence of Corynebacterium casei LMG S-19264T (=DSM 44701T), isolated from a smear-ripened cheese.</title>
        <authorList>
            <consortium name="US DOE Joint Genome Institute (JGI-PGF)"/>
            <person name="Walter F."/>
            <person name="Albersmeier A."/>
            <person name="Kalinowski J."/>
            <person name="Ruckert C."/>
        </authorList>
    </citation>
    <scope>NUCLEOTIDE SEQUENCE</scope>
    <source>
        <strain evidence="2">JCM 4391</strain>
    </source>
</reference>